<reference evidence="4" key="1">
    <citation type="journal article" date="2017" name="Front. Plant Sci.">
        <title>Climate Clever Clovers: New Paradigm to Reduce the Environmental Footprint of Ruminants by Breeding Low Methanogenic Forages Utilizing Haplotype Variation.</title>
        <authorList>
            <person name="Kaur P."/>
            <person name="Appels R."/>
            <person name="Bayer P.E."/>
            <person name="Keeble-Gagnere G."/>
            <person name="Wang J."/>
            <person name="Hirakawa H."/>
            <person name="Shirasawa K."/>
            <person name="Vercoe P."/>
            <person name="Stefanova K."/>
            <person name="Durmic Z."/>
            <person name="Nichols P."/>
            <person name="Revell C."/>
            <person name="Isobe S.N."/>
            <person name="Edwards D."/>
            <person name="Erskine W."/>
        </authorList>
    </citation>
    <scope>NUCLEOTIDE SEQUENCE [LARGE SCALE GENOMIC DNA]</scope>
    <source>
        <strain evidence="4">cv. Daliak</strain>
    </source>
</reference>
<proteinExistence type="predicted"/>
<organism evidence="3 4">
    <name type="scientific">Trifolium subterraneum</name>
    <name type="common">Subterranean clover</name>
    <dbReference type="NCBI Taxonomy" id="3900"/>
    <lineage>
        <taxon>Eukaryota</taxon>
        <taxon>Viridiplantae</taxon>
        <taxon>Streptophyta</taxon>
        <taxon>Embryophyta</taxon>
        <taxon>Tracheophyta</taxon>
        <taxon>Spermatophyta</taxon>
        <taxon>Magnoliopsida</taxon>
        <taxon>eudicotyledons</taxon>
        <taxon>Gunneridae</taxon>
        <taxon>Pentapetalae</taxon>
        <taxon>rosids</taxon>
        <taxon>fabids</taxon>
        <taxon>Fabales</taxon>
        <taxon>Fabaceae</taxon>
        <taxon>Papilionoideae</taxon>
        <taxon>50 kb inversion clade</taxon>
        <taxon>NPAAA clade</taxon>
        <taxon>Hologalegina</taxon>
        <taxon>IRL clade</taxon>
        <taxon>Trifolieae</taxon>
        <taxon>Trifolium</taxon>
    </lineage>
</organism>
<evidence type="ECO:0000313" key="4">
    <source>
        <dbReference type="Proteomes" id="UP000242715"/>
    </source>
</evidence>
<dbReference type="EMBL" id="DF974548">
    <property type="protein sequence ID" value="GAU49317.1"/>
    <property type="molecule type" value="Genomic_DNA"/>
</dbReference>
<gene>
    <name evidence="3" type="ORF">TSUD_367270</name>
</gene>
<accession>A0A2Z6PS23</accession>
<keyword evidence="4" id="KW-1185">Reference proteome</keyword>
<feature type="compositionally biased region" description="Polar residues" evidence="1">
    <location>
        <begin position="106"/>
        <end position="117"/>
    </location>
</feature>
<feature type="domain" description="Reverse transcriptase Ty1/copia-type" evidence="2">
    <location>
        <begin position="317"/>
        <end position="405"/>
    </location>
</feature>
<name>A0A2Z6PS23_TRISU</name>
<sequence>MHLENAPLRRIAKAGPKSVTCKGLTRYSKGSKSVTEYLHGIKSLSDELAIIDSPLDDIDLVIHTLNGLGPEFKEISTALRARENLIGSCSIQKGKSNSVKRGYPPNRSNYYSNTNKSPQSSEIVTCQYCDKSGHTAKVCYKLHGYPAGYRNRRPAAHHTRYAQSHNDPNWILGSGATHHLTNALDDLHLSNPYQGSDKITIGDGTTLPIAHTDPTTNKIYTSRHVVFYDNQFPYLSLTQLRPPLSPHSQPISPSPHTIIPINPPHTNATPPNELPSPSTSNAIPQEALLLSDSTSAMQHTHWRQAISEEFNALIQNGTWSLVPPPPPNVNIVDCKWLFRIKRNPDGTIARHKAQLVAKGFTRSPGVDFKETFAPVVRPQTIKLILTIALGKGWPMHQLDVNNVFL</sequence>
<evidence type="ECO:0000259" key="2">
    <source>
        <dbReference type="Pfam" id="PF07727"/>
    </source>
</evidence>
<dbReference type="Pfam" id="PF07727">
    <property type="entry name" value="RVT_2"/>
    <property type="match status" value="1"/>
</dbReference>
<dbReference type="Proteomes" id="UP000242715">
    <property type="component" value="Unassembled WGS sequence"/>
</dbReference>
<evidence type="ECO:0000256" key="1">
    <source>
        <dbReference type="SAM" id="MobiDB-lite"/>
    </source>
</evidence>
<dbReference type="PANTHER" id="PTHR47481">
    <property type="match status" value="1"/>
</dbReference>
<evidence type="ECO:0000313" key="3">
    <source>
        <dbReference type="EMBL" id="GAU49317.1"/>
    </source>
</evidence>
<dbReference type="OrthoDB" id="1748459at2759"/>
<dbReference type="AlphaFoldDB" id="A0A2Z6PS23"/>
<feature type="region of interest" description="Disordered" evidence="1">
    <location>
        <begin position="96"/>
        <end position="117"/>
    </location>
</feature>
<dbReference type="PANTHER" id="PTHR47481:SF34">
    <property type="entry name" value="CCHC-TYPE DOMAIN-CONTAINING PROTEIN"/>
    <property type="match status" value="1"/>
</dbReference>
<protein>
    <recommendedName>
        <fullName evidence="2">Reverse transcriptase Ty1/copia-type domain-containing protein</fullName>
    </recommendedName>
</protein>
<dbReference type="InterPro" id="IPR013103">
    <property type="entry name" value="RVT_2"/>
</dbReference>